<dbReference type="AlphaFoldDB" id="A0A1B3ZHM1"/>
<proteinExistence type="predicted"/>
<keyword evidence="2" id="KW-1185">Reference proteome</keyword>
<gene>
    <name evidence="1" type="ORF">AWL63_18260</name>
</gene>
<reference evidence="1 2" key="1">
    <citation type="submission" date="2016-01" db="EMBL/GenBank/DDBJ databases">
        <title>Complete genome and mega plasmid sequence of Sphingomonas panacis DCY99 elicits systemic resistance in rice to Xanthomonas oryzae.</title>
        <authorList>
            <person name="Kim Y.J."/>
            <person name="Yang D.C."/>
            <person name="Sing P."/>
        </authorList>
    </citation>
    <scope>NUCLEOTIDE SEQUENCE [LARGE SCALE GENOMIC DNA]</scope>
    <source>
        <strain evidence="1 2">DCY99</strain>
    </source>
</reference>
<sequence>MPTVPQRFVVEVEFLSGGVRFAAETHAVDAVDWTAAKRAAFRQADDSIYDNDRIPDLTRRAIDRTTGDPAPVR</sequence>
<name>A0A1B3ZHM1_9SPHN</name>
<dbReference type="EMBL" id="CP014168">
    <property type="protein sequence ID" value="AOH86927.1"/>
    <property type="molecule type" value="Genomic_DNA"/>
</dbReference>
<dbReference type="Proteomes" id="UP000094256">
    <property type="component" value="Chromosome"/>
</dbReference>
<accession>A0A1B3ZHM1</accession>
<dbReference type="KEGG" id="span:AWL63_18260"/>
<dbReference type="STRING" id="1560345.AWL63_18260"/>
<dbReference type="OrthoDB" id="7509748at2"/>
<organism evidence="1 2">
    <name type="scientific">Sphingomonas panacis</name>
    <dbReference type="NCBI Taxonomy" id="1560345"/>
    <lineage>
        <taxon>Bacteria</taxon>
        <taxon>Pseudomonadati</taxon>
        <taxon>Pseudomonadota</taxon>
        <taxon>Alphaproteobacteria</taxon>
        <taxon>Sphingomonadales</taxon>
        <taxon>Sphingomonadaceae</taxon>
        <taxon>Sphingomonas</taxon>
    </lineage>
</organism>
<protein>
    <submittedName>
        <fullName evidence="1">Uncharacterized protein</fullName>
    </submittedName>
</protein>
<evidence type="ECO:0000313" key="1">
    <source>
        <dbReference type="EMBL" id="AOH86927.1"/>
    </source>
</evidence>
<evidence type="ECO:0000313" key="2">
    <source>
        <dbReference type="Proteomes" id="UP000094256"/>
    </source>
</evidence>